<dbReference type="KEGG" id="led:BBK82_36455"/>
<dbReference type="STRING" id="1586287.BBK82_36455"/>
<evidence type="ECO:0000313" key="1">
    <source>
        <dbReference type="EMBL" id="ANZ40679.1"/>
    </source>
</evidence>
<dbReference type="Proteomes" id="UP000093053">
    <property type="component" value="Chromosome"/>
</dbReference>
<reference evidence="1 2" key="1">
    <citation type="submission" date="2016-07" db="EMBL/GenBank/DDBJ databases">
        <title>Complete genome sequence of the Lentzea guizhouensis DHS C013.</title>
        <authorList>
            <person name="Cao C."/>
        </authorList>
    </citation>
    <scope>NUCLEOTIDE SEQUENCE [LARGE SCALE GENOMIC DNA]</scope>
    <source>
        <strain evidence="1 2">DHS C013</strain>
    </source>
</reference>
<dbReference type="AlphaFoldDB" id="A0A1B2HSH0"/>
<sequence length="76" mass="7857">MALMSGQLTADDLRAAVEDISRRSAELSSAAASLAARAETDLGHDVAEIVKDLRAAARQLGVTRLLLEPAGVDLAA</sequence>
<accession>A0A1B2HSH0</accession>
<organism evidence="1 2">
    <name type="scientific">Lentzea guizhouensis</name>
    <dbReference type="NCBI Taxonomy" id="1586287"/>
    <lineage>
        <taxon>Bacteria</taxon>
        <taxon>Bacillati</taxon>
        <taxon>Actinomycetota</taxon>
        <taxon>Actinomycetes</taxon>
        <taxon>Pseudonocardiales</taxon>
        <taxon>Pseudonocardiaceae</taxon>
        <taxon>Lentzea</taxon>
    </lineage>
</organism>
<name>A0A1B2HSH0_9PSEU</name>
<gene>
    <name evidence="1" type="ORF">BBK82_36455</name>
</gene>
<keyword evidence="2" id="KW-1185">Reference proteome</keyword>
<proteinExistence type="predicted"/>
<protein>
    <submittedName>
        <fullName evidence="1">Uncharacterized protein</fullName>
    </submittedName>
</protein>
<dbReference type="EMBL" id="CP016793">
    <property type="protein sequence ID" value="ANZ40679.1"/>
    <property type="molecule type" value="Genomic_DNA"/>
</dbReference>
<evidence type="ECO:0000313" key="2">
    <source>
        <dbReference type="Proteomes" id="UP000093053"/>
    </source>
</evidence>